<dbReference type="PANTHER" id="PTHR42734">
    <property type="entry name" value="METAL TRANSPORT SYSTEM ATP-BINDING PROTEIN TM_0124-RELATED"/>
    <property type="match status" value="1"/>
</dbReference>
<evidence type="ECO:0000256" key="2">
    <source>
        <dbReference type="ARBA" id="ARBA00022448"/>
    </source>
</evidence>
<keyword evidence="5" id="KW-1133">Transmembrane helix</keyword>
<evidence type="ECO:0000259" key="6">
    <source>
        <dbReference type="PROSITE" id="PS50893"/>
    </source>
</evidence>
<feature type="transmembrane region" description="Helical" evidence="5">
    <location>
        <begin position="41"/>
        <end position="62"/>
    </location>
</feature>
<dbReference type="SUPFAM" id="SSF52540">
    <property type="entry name" value="P-loop containing nucleoside triphosphate hydrolases"/>
    <property type="match status" value="1"/>
</dbReference>
<evidence type="ECO:0000313" key="7">
    <source>
        <dbReference type="EMBL" id="QHT21700.1"/>
    </source>
</evidence>
<evidence type="ECO:0000256" key="1">
    <source>
        <dbReference type="ARBA" id="ARBA00005417"/>
    </source>
</evidence>
<sequence length="450" mass="51119">MFEALKMRLNLAKIYCGIPIPGVNQGQFKDLTDEASKLRDFLFVLPMLWSSIANFSITIYLMETKSEYPVRLLFGIFCIIMCGIITYFTDASVYEKSKPPPNTIIKFNESESVPQKMALGYEIDKEFEVKRRNKIEKQQSTQKYVILLINLITTYISLITKNLGQLHAFGSISWMIGCLADNIKSLMYYKYVDEFITLCKCLEYHKYKASTHLVPIGLIDRVSFLDTSFGYYVGDLTKASIIDQKITNFTFTFYGGYMYYIEAVNGIGKSTLLKMFMCNILSGDIYFGSINRKNLSYEDVAKSVFHVVQASEYTPSFSKEEVDAAKGKDPYLEERLGLTNLFGKGFVEMSGGQKKRMLIYLVLTSSAPIILLDEILAEISVEETKEVLDEDGNCAKGGWLTRVIQTLANWEGRKNKIIILVGHGLLGLMPNKETVIKLKLKQESSRTILE</sequence>
<proteinExistence type="inferred from homology"/>
<dbReference type="InterPro" id="IPR003593">
    <property type="entry name" value="AAA+_ATPase"/>
</dbReference>
<dbReference type="GO" id="GO:0005524">
    <property type="term" value="F:ATP binding"/>
    <property type="evidence" value="ECO:0007669"/>
    <property type="project" value="UniProtKB-KW"/>
</dbReference>
<comment type="similarity">
    <text evidence="1">Belongs to the ABC transporter superfamily.</text>
</comment>
<accession>A0A6C0DZB9</accession>
<dbReference type="EMBL" id="MN739696">
    <property type="protein sequence ID" value="QHT21700.1"/>
    <property type="molecule type" value="Genomic_DNA"/>
</dbReference>
<dbReference type="InterPro" id="IPR027417">
    <property type="entry name" value="P-loop_NTPase"/>
</dbReference>
<keyword evidence="3" id="KW-0547">Nucleotide-binding</keyword>
<reference evidence="7" key="1">
    <citation type="journal article" date="2020" name="Nature">
        <title>Giant virus diversity and host interactions through global metagenomics.</title>
        <authorList>
            <person name="Schulz F."/>
            <person name="Roux S."/>
            <person name="Paez-Espino D."/>
            <person name="Jungbluth S."/>
            <person name="Walsh D.A."/>
            <person name="Denef V.J."/>
            <person name="McMahon K.D."/>
            <person name="Konstantinidis K.T."/>
            <person name="Eloe-Fadrosh E.A."/>
            <person name="Kyrpides N.C."/>
            <person name="Woyke T."/>
        </authorList>
    </citation>
    <scope>NUCLEOTIDE SEQUENCE</scope>
    <source>
        <strain evidence="7">GVMAG-M-3300023179-103</strain>
    </source>
</reference>
<dbReference type="InterPro" id="IPR050153">
    <property type="entry name" value="Metal_Ion_Import_ABC"/>
</dbReference>
<organism evidence="7">
    <name type="scientific">viral metagenome</name>
    <dbReference type="NCBI Taxonomy" id="1070528"/>
    <lineage>
        <taxon>unclassified sequences</taxon>
        <taxon>metagenomes</taxon>
        <taxon>organismal metagenomes</taxon>
    </lineage>
</organism>
<name>A0A6C0DZB9_9ZZZZ</name>
<feature type="domain" description="ABC transporter" evidence="6">
    <location>
        <begin position="231"/>
        <end position="448"/>
    </location>
</feature>
<keyword evidence="4" id="KW-0067">ATP-binding</keyword>
<dbReference type="AlphaFoldDB" id="A0A6C0DZB9"/>
<protein>
    <recommendedName>
        <fullName evidence="6">ABC transporter domain-containing protein</fullName>
    </recommendedName>
</protein>
<feature type="transmembrane region" description="Helical" evidence="5">
    <location>
        <begin position="68"/>
        <end position="88"/>
    </location>
</feature>
<evidence type="ECO:0000256" key="3">
    <source>
        <dbReference type="ARBA" id="ARBA00022741"/>
    </source>
</evidence>
<dbReference type="GO" id="GO:0016887">
    <property type="term" value="F:ATP hydrolysis activity"/>
    <property type="evidence" value="ECO:0007669"/>
    <property type="project" value="InterPro"/>
</dbReference>
<dbReference type="PANTHER" id="PTHR42734:SF5">
    <property type="entry name" value="IRON TRANSPORT SYSTEM ATP-BINDING PROTEIN HI_0361-RELATED"/>
    <property type="match status" value="1"/>
</dbReference>
<evidence type="ECO:0000256" key="4">
    <source>
        <dbReference type="ARBA" id="ARBA00022840"/>
    </source>
</evidence>
<dbReference type="SMART" id="SM00382">
    <property type="entry name" value="AAA"/>
    <property type="match status" value="1"/>
</dbReference>
<dbReference type="InterPro" id="IPR003439">
    <property type="entry name" value="ABC_transporter-like_ATP-bd"/>
</dbReference>
<keyword evidence="5" id="KW-0472">Membrane</keyword>
<dbReference type="Gene3D" id="3.40.50.300">
    <property type="entry name" value="P-loop containing nucleotide triphosphate hydrolases"/>
    <property type="match status" value="1"/>
</dbReference>
<dbReference type="PROSITE" id="PS50893">
    <property type="entry name" value="ABC_TRANSPORTER_2"/>
    <property type="match status" value="1"/>
</dbReference>
<evidence type="ECO:0000256" key="5">
    <source>
        <dbReference type="SAM" id="Phobius"/>
    </source>
</evidence>
<dbReference type="Pfam" id="PF00005">
    <property type="entry name" value="ABC_tran"/>
    <property type="match status" value="1"/>
</dbReference>
<keyword evidence="5" id="KW-0812">Transmembrane</keyword>
<keyword evidence="2" id="KW-0813">Transport</keyword>
<feature type="transmembrane region" description="Helical" evidence="5">
    <location>
        <begin position="144"/>
        <end position="160"/>
    </location>
</feature>